<dbReference type="EMBL" id="AVBG01000012">
    <property type="protein sequence ID" value="KGP90520.1"/>
    <property type="molecule type" value="Genomic_DNA"/>
</dbReference>
<comment type="subcellular location">
    <subcellularLocation>
        <location evidence="1">Membrane</location>
        <topology evidence="1">Multi-pass membrane protein</topology>
    </subcellularLocation>
</comment>
<gene>
    <name evidence="7" type="ORF">N780_05100</name>
</gene>
<dbReference type="Proteomes" id="UP000030153">
    <property type="component" value="Unassembled WGS sequence"/>
</dbReference>
<comment type="caution">
    <text evidence="7">The sequence shown here is derived from an EMBL/GenBank/DDBJ whole genome shotgun (WGS) entry which is preliminary data.</text>
</comment>
<dbReference type="GO" id="GO:0005886">
    <property type="term" value="C:plasma membrane"/>
    <property type="evidence" value="ECO:0007669"/>
    <property type="project" value="TreeGrafter"/>
</dbReference>
<feature type="transmembrane region" description="Helical" evidence="5">
    <location>
        <begin position="6"/>
        <end position="23"/>
    </location>
</feature>
<feature type="transmembrane region" description="Helical" evidence="5">
    <location>
        <begin position="30"/>
        <end position="47"/>
    </location>
</feature>
<dbReference type="PANTHER" id="PTHR33507">
    <property type="entry name" value="INNER MEMBRANE PROTEIN YBBJ"/>
    <property type="match status" value="1"/>
</dbReference>
<dbReference type="SUPFAM" id="SSF141322">
    <property type="entry name" value="NfeD domain-like"/>
    <property type="match status" value="1"/>
</dbReference>
<evidence type="ECO:0000313" key="8">
    <source>
        <dbReference type="Proteomes" id="UP000030153"/>
    </source>
</evidence>
<feature type="transmembrane region" description="Helical" evidence="5">
    <location>
        <begin position="53"/>
        <end position="72"/>
    </location>
</feature>
<keyword evidence="2 5" id="KW-0812">Transmembrane</keyword>
<feature type="transmembrane region" description="Helical" evidence="5">
    <location>
        <begin position="79"/>
        <end position="96"/>
    </location>
</feature>
<dbReference type="Gene3D" id="2.40.50.140">
    <property type="entry name" value="Nucleic acid-binding proteins"/>
    <property type="match status" value="1"/>
</dbReference>
<evidence type="ECO:0000256" key="4">
    <source>
        <dbReference type="ARBA" id="ARBA00023136"/>
    </source>
</evidence>
<evidence type="ECO:0000313" key="7">
    <source>
        <dbReference type="EMBL" id="KGP90520.1"/>
    </source>
</evidence>
<evidence type="ECO:0000256" key="2">
    <source>
        <dbReference type="ARBA" id="ARBA00022692"/>
    </source>
</evidence>
<dbReference type="InterPro" id="IPR052165">
    <property type="entry name" value="Membrane_assoc_protease"/>
</dbReference>
<organism evidence="7 8">
    <name type="scientific">Pontibacillus chungwhensis BH030062</name>
    <dbReference type="NCBI Taxonomy" id="1385513"/>
    <lineage>
        <taxon>Bacteria</taxon>
        <taxon>Bacillati</taxon>
        <taxon>Bacillota</taxon>
        <taxon>Bacilli</taxon>
        <taxon>Bacillales</taxon>
        <taxon>Bacillaceae</taxon>
        <taxon>Pontibacillus</taxon>
    </lineage>
</organism>
<reference evidence="7 8" key="1">
    <citation type="submission" date="2013-08" db="EMBL/GenBank/DDBJ databases">
        <title>Genome of Pontibacillus chungwhensis.</title>
        <authorList>
            <person name="Wang Q."/>
            <person name="Wang G."/>
        </authorList>
    </citation>
    <scope>NUCLEOTIDE SEQUENCE [LARGE SCALE GENOMIC DNA]</scope>
    <source>
        <strain evidence="7 8">BH030062</strain>
    </source>
</reference>
<sequence>MIAMDAAWLALVITGLGTLFLFGELLVNMRGIFGVVGIGFITFYFLTHLDPSMFVIMMIVYVISLALIILDAKFINDGTLTTVGSISMLLVVGMSAPDWVTGAYGVCGVLIGAISSLLFLRVFPKRDLWTKITLVDKLSSEAGYNSMNESYATLSGQTGITLTQLRPVGTIKIGEQEYSAVSNGHWIEKDEEIVVEQVDGTRILVKKT</sequence>
<dbReference type="InterPro" id="IPR002810">
    <property type="entry name" value="NfeD-like_C"/>
</dbReference>
<evidence type="ECO:0000259" key="6">
    <source>
        <dbReference type="Pfam" id="PF01957"/>
    </source>
</evidence>
<dbReference type="STRING" id="1385513.N780_05100"/>
<evidence type="ECO:0000256" key="5">
    <source>
        <dbReference type="SAM" id="Phobius"/>
    </source>
</evidence>
<evidence type="ECO:0000256" key="1">
    <source>
        <dbReference type="ARBA" id="ARBA00004141"/>
    </source>
</evidence>
<keyword evidence="3 5" id="KW-1133">Transmembrane helix</keyword>
<accession>A0A0A2V9X8</accession>
<feature type="transmembrane region" description="Helical" evidence="5">
    <location>
        <begin position="102"/>
        <end position="123"/>
    </location>
</feature>
<name>A0A0A2V9X8_9BACI</name>
<dbReference type="PANTHER" id="PTHR33507:SF3">
    <property type="entry name" value="INNER MEMBRANE PROTEIN YBBJ"/>
    <property type="match status" value="1"/>
</dbReference>
<proteinExistence type="predicted"/>
<protein>
    <recommendedName>
        <fullName evidence="6">NfeD-like C-terminal domain-containing protein</fullName>
    </recommendedName>
</protein>
<dbReference type="InterPro" id="IPR012340">
    <property type="entry name" value="NA-bd_OB-fold"/>
</dbReference>
<feature type="domain" description="NfeD-like C-terminal" evidence="6">
    <location>
        <begin position="153"/>
        <end position="207"/>
    </location>
</feature>
<evidence type="ECO:0000256" key="3">
    <source>
        <dbReference type="ARBA" id="ARBA00022989"/>
    </source>
</evidence>
<dbReference type="eggNOG" id="COG1030">
    <property type="taxonomic scope" value="Bacteria"/>
</dbReference>
<dbReference type="Pfam" id="PF01957">
    <property type="entry name" value="NfeD"/>
    <property type="match status" value="1"/>
</dbReference>
<dbReference type="AlphaFoldDB" id="A0A0A2V9X8"/>
<keyword evidence="4 5" id="KW-0472">Membrane</keyword>
<keyword evidence="8" id="KW-1185">Reference proteome</keyword>